<keyword evidence="1" id="KW-0675">Receptor</keyword>
<evidence type="ECO:0000313" key="1">
    <source>
        <dbReference type="EMBL" id="KOB78942.1"/>
    </source>
</evidence>
<keyword evidence="2" id="KW-1185">Reference proteome</keyword>
<dbReference type="EMBL" id="JTDY01000089">
    <property type="protein sequence ID" value="KOB78942.1"/>
    <property type="molecule type" value="Genomic_DNA"/>
</dbReference>
<proteinExistence type="predicted"/>
<dbReference type="Proteomes" id="UP000037510">
    <property type="component" value="Unassembled WGS sequence"/>
</dbReference>
<dbReference type="AlphaFoldDB" id="A0A0L7LU13"/>
<gene>
    <name evidence="1" type="ORF">OBRU01_00446</name>
</gene>
<comment type="caution">
    <text evidence="1">The sequence shown here is derived from an EMBL/GenBank/DDBJ whole genome shotgun (WGS) entry which is preliminary data.</text>
</comment>
<reference evidence="1 2" key="1">
    <citation type="journal article" date="2015" name="Genome Biol. Evol.">
        <title>The genome of winter moth (Operophtera brumata) provides a genomic perspective on sexual dimorphism and phenology.</title>
        <authorList>
            <person name="Derks M.F."/>
            <person name="Smit S."/>
            <person name="Salis L."/>
            <person name="Schijlen E."/>
            <person name="Bossers A."/>
            <person name="Mateman C."/>
            <person name="Pijl A.S."/>
            <person name="de Ridder D."/>
            <person name="Groenen M.A."/>
            <person name="Visser M.E."/>
            <person name="Megens H.J."/>
        </authorList>
    </citation>
    <scope>NUCLEOTIDE SEQUENCE [LARGE SCALE GENOMIC DNA]</scope>
    <source>
        <strain evidence="1">WM2013NL</strain>
        <tissue evidence="1">Head and thorax</tissue>
    </source>
</reference>
<name>A0A0L7LU13_OPEBR</name>
<sequence length="117" mass="12314">MLPIVQTEPVLFNCGAHSVNAAATPPATLPPSLTPESDADEFVDIFFGVDVTASSYPSCETESIISKHSCAHEKETKIAAITFVLSVGDITVKMAAMPAMFTTLEIMGNVVGNVVMP</sequence>
<protein>
    <submittedName>
        <fullName evidence="1">Steroid receptor coactivator</fullName>
    </submittedName>
</protein>
<evidence type="ECO:0000313" key="2">
    <source>
        <dbReference type="Proteomes" id="UP000037510"/>
    </source>
</evidence>
<accession>A0A0L7LU13</accession>
<organism evidence="1 2">
    <name type="scientific">Operophtera brumata</name>
    <name type="common">Winter moth</name>
    <name type="synonym">Phalaena brumata</name>
    <dbReference type="NCBI Taxonomy" id="104452"/>
    <lineage>
        <taxon>Eukaryota</taxon>
        <taxon>Metazoa</taxon>
        <taxon>Ecdysozoa</taxon>
        <taxon>Arthropoda</taxon>
        <taxon>Hexapoda</taxon>
        <taxon>Insecta</taxon>
        <taxon>Pterygota</taxon>
        <taxon>Neoptera</taxon>
        <taxon>Endopterygota</taxon>
        <taxon>Lepidoptera</taxon>
        <taxon>Glossata</taxon>
        <taxon>Ditrysia</taxon>
        <taxon>Geometroidea</taxon>
        <taxon>Geometridae</taxon>
        <taxon>Larentiinae</taxon>
        <taxon>Operophtera</taxon>
    </lineage>
</organism>